<keyword evidence="5" id="KW-0274">FAD</keyword>
<comment type="cofactor">
    <cofactor evidence="1">
        <name>FAD</name>
        <dbReference type="ChEBI" id="CHEBI:57692"/>
    </cofactor>
</comment>
<evidence type="ECO:0000256" key="6">
    <source>
        <dbReference type="ARBA" id="ARBA00023002"/>
    </source>
</evidence>
<comment type="similarity">
    <text evidence="3">Belongs to the methylenetetrahydrofolate reductase family.</text>
</comment>
<evidence type="ECO:0000256" key="2">
    <source>
        <dbReference type="ARBA" id="ARBA00004777"/>
    </source>
</evidence>
<dbReference type="GO" id="GO:0009086">
    <property type="term" value="P:methionine biosynthetic process"/>
    <property type="evidence" value="ECO:0007669"/>
    <property type="project" value="TreeGrafter"/>
</dbReference>
<keyword evidence="4" id="KW-0285">Flavoprotein</keyword>
<dbReference type="UniPathway" id="UPA00193"/>
<dbReference type="CDD" id="cd00537">
    <property type="entry name" value="MTHFR"/>
    <property type="match status" value="1"/>
</dbReference>
<dbReference type="GO" id="GO:0071949">
    <property type="term" value="F:FAD binding"/>
    <property type="evidence" value="ECO:0007669"/>
    <property type="project" value="TreeGrafter"/>
</dbReference>
<dbReference type="GO" id="GO:0004489">
    <property type="term" value="F:methylenetetrahydrofolate reductase [NAD(P)H] activity"/>
    <property type="evidence" value="ECO:0007669"/>
    <property type="project" value="InterPro"/>
</dbReference>
<reference evidence="7" key="1">
    <citation type="journal article" date="2015" name="Nature">
        <title>Complex archaea that bridge the gap between prokaryotes and eukaryotes.</title>
        <authorList>
            <person name="Spang A."/>
            <person name="Saw J.H."/>
            <person name="Jorgensen S.L."/>
            <person name="Zaremba-Niedzwiedzka K."/>
            <person name="Martijn J."/>
            <person name="Lind A.E."/>
            <person name="van Eijk R."/>
            <person name="Schleper C."/>
            <person name="Guy L."/>
            <person name="Ettema T.J."/>
        </authorList>
    </citation>
    <scope>NUCLEOTIDE SEQUENCE</scope>
</reference>
<name>A0A0F8Y152_9ZZZZ</name>
<evidence type="ECO:0000256" key="5">
    <source>
        <dbReference type="ARBA" id="ARBA00022827"/>
    </source>
</evidence>
<dbReference type="AlphaFoldDB" id="A0A0F8Y152"/>
<sequence length="313" mass="34672">MSELKAGTNLERVLQAGHFAITAELGPPKSADVKVIKTKASYLKGRVDAVNITDNQTAIVRMSSIAAGVLVSQEGLEPIIQITCRDRNRLAIQSDVLGAYALGLKNILCLTGDHQVFGNHVASKNVFDMDSIQLIQALKDMRDEKRFICGDEIKNSKKAPVVEPRIYIGGAANPFGDPFELRVIRLAKKIKAGVDFIQTQCVYDMERFEAWMKQVCERGLHKKVKIMAGLTPLKSLGMAKYMRNNVAGLSVPDYYLERLSKVEDKAAEGIKICVEQIKRLKEMEGVAGIHLMAIEWEKRVPEIVQAAGLLPRP</sequence>
<dbReference type="Gene3D" id="3.20.20.220">
    <property type="match status" value="1"/>
</dbReference>
<dbReference type="GO" id="GO:0035999">
    <property type="term" value="P:tetrahydrofolate interconversion"/>
    <property type="evidence" value="ECO:0007669"/>
    <property type="project" value="UniProtKB-UniPathway"/>
</dbReference>
<dbReference type="GO" id="GO:0005829">
    <property type="term" value="C:cytosol"/>
    <property type="evidence" value="ECO:0007669"/>
    <property type="project" value="TreeGrafter"/>
</dbReference>
<dbReference type="InterPro" id="IPR029041">
    <property type="entry name" value="FAD-linked_oxidoreductase-like"/>
</dbReference>
<organism evidence="7">
    <name type="scientific">marine sediment metagenome</name>
    <dbReference type="NCBI Taxonomy" id="412755"/>
    <lineage>
        <taxon>unclassified sequences</taxon>
        <taxon>metagenomes</taxon>
        <taxon>ecological metagenomes</taxon>
    </lineage>
</organism>
<evidence type="ECO:0000256" key="4">
    <source>
        <dbReference type="ARBA" id="ARBA00022630"/>
    </source>
</evidence>
<evidence type="ECO:0000313" key="7">
    <source>
        <dbReference type="EMBL" id="KKK47924.1"/>
    </source>
</evidence>
<dbReference type="EMBL" id="LAZR01069326">
    <property type="protein sequence ID" value="KKK47924.1"/>
    <property type="molecule type" value="Genomic_DNA"/>
</dbReference>
<dbReference type="SUPFAM" id="SSF51730">
    <property type="entry name" value="FAD-linked oxidoreductase"/>
    <property type="match status" value="1"/>
</dbReference>
<comment type="pathway">
    <text evidence="2">One-carbon metabolism; tetrahydrofolate interconversion.</text>
</comment>
<protein>
    <submittedName>
        <fullName evidence="7">Uncharacterized protein</fullName>
    </submittedName>
</protein>
<evidence type="ECO:0000256" key="1">
    <source>
        <dbReference type="ARBA" id="ARBA00001974"/>
    </source>
</evidence>
<dbReference type="Pfam" id="PF02219">
    <property type="entry name" value="MTHFR"/>
    <property type="match status" value="1"/>
</dbReference>
<dbReference type="PANTHER" id="PTHR45754:SF3">
    <property type="entry name" value="METHYLENETETRAHYDROFOLATE REDUCTASE (NADPH)"/>
    <property type="match status" value="1"/>
</dbReference>
<dbReference type="PANTHER" id="PTHR45754">
    <property type="entry name" value="METHYLENETETRAHYDROFOLATE REDUCTASE"/>
    <property type="match status" value="1"/>
</dbReference>
<comment type="caution">
    <text evidence="7">The sequence shown here is derived from an EMBL/GenBank/DDBJ whole genome shotgun (WGS) entry which is preliminary data.</text>
</comment>
<proteinExistence type="inferred from homology"/>
<accession>A0A0F8Y152</accession>
<gene>
    <name evidence="7" type="ORF">LCGC14_3150290</name>
</gene>
<keyword evidence="6" id="KW-0560">Oxidoreductase</keyword>
<evidence type="ECO:0000256" key="3">
    <source>
        <dbReference type="ARBA" id="ARBA00006743"/>
    </source>
</evidence>
<dbReference type="InterPro" id="IPR003171">
    <property type="entry name" value="Mehydrof_redctse-like"/>
</dbReference>